<feature type="compositionally biased region" description="Basic and acidic residues" evidence="1">
    <location>
        <begin position="17"/>
        <end position="30"/>
    </location>
</feature>
<dbReference type="InterPro" id="IPR037026">
    <property type="entry name" value="Vgr_OB-fold_dom_sf"/>
</dbReference>
<dbReference type="Pfam" id="PF04717">
    <property type="entry name" value="Phage_base_V"/>
    <property type="match status" value="1"/>
</dbReference>
<name>A0A7Z7PV05_9FLAO</name>
<comment type="caution">
    <text evidence="3">The sequence shown here is derived from an EMBL/GenBank/DDBJ whole genome shotgun (WGS) entry which is preliminary data.</text>
</comment>
<dbReference type="Proteomes" id="UP000254876">
    <property type="component" value="Unassembled WGS sequence"/>
</dbReference>
<dbReference type="SUPFAM" id="SSF69255">
    <property type="entry name" value="gp5 N-terminal domain-like"/>
    <property type="match status" value="1"/>
</dbReference>
<dbReference type="Gene3D" id="3.55.50.10">
    <property type="entry name" value="Baseplate protein-like domains"/>
    <property type="match status" value="1"/>
</dbReference>
<feature type="region of interest" description="Disordered" evidence="1">
    <location>
        <begin position="1"/>
        <end position="30"/>
    </location>
</feature>
<dbReference type="EMBL" id="UFYD01000001">
    <property type="protein sequence ID" value="STC94759.1"/>
    <property type="molecule type" value="Genomic_DNA"/>
</dbReference>
<accession>A0A7Z7PV05</accession>
<sequence length="740" mass="79428">MFKEENSKKNIISSNSSKEKGMNPDSLKDGIGKEIVTKAGEQLSQVNSKVGKTLGKAANGISEAGNYAKMLGSKTSLLGEQTENLWGKQPTSKIHNVEAFPQSIIQGINRVVKLLIVINGEVIQSFKHFKLLQSASRHHTFSLMLPHDAVQEAESYQLEFVQKFLGKRLTVVFRYKDVEEGPERTFVGVITEVGFSQEKGSLGDIVLEGSSPTALLDAAPHTQSFGGSQPISLNSIADYVIKQGINPGLYDFRIAAKYGNLDYSAQYEETHYNYLSRMAEAHGEQFFYDGEVLHFGELPPQEKPITLKYGSNINDIKVKMRAQHVNPSFYGYNSSKNEKLTTGKSVIDHKSDIAKRAYNISEQTFTTPALRLAPIKASTSMDINASQKGTAGSKAVDVFITSGTTTVPFLYPGCIANIEMRKSGKTDTSYFTKLMITEVSHEVDARGYYSGYFEAIAADTGFIPRPEFKMPKSEAQVAKVISNTDPLNQGRVQVQFDWQEGSDTTNWIRVMTPDAGGSDKVSKNRGFMSIPEVGDQVMIGFQHQLPDRPFVMGSMFHGQVGGGGGQGNNVKSLSSKSGNKLELHDGEGSVFLTDKGGANMKFDGAGNATTNTNTNHTVNAGSNSVINAGAASAINVGGKEGGGANSMLSMNSAGEITLECDTTITIKTGSSSITLTTAGDITIEGLNIKVIGSDTTELGKSGANPGIKIDADIKSNAANIKSTSSGPTNITGADVEINKG</sequence>
<reference evidence="3 4" key="1">
    <citation type="submission" date="2018-06" db="EMBL/GenBank/DDBJ databases">
        <authorList>
            <consortium name="Pathogen Informatics"/>
            <person name="Doyle S."/>
        </authorList>
    </citation>
    <scope>NUCLEOTIDE SEQUENCE [LARGE SCALE GENOMIC DNA]</scope>
    <source>
        <strain evidence="3 4">NCTC10588</strain>
    </source>
</reference>
<dbReference type="SUPFAM" id="SSF69349">
    <property type="entry name" value="Phage fibre proteins"/>
    <property type="match status" value="1"/>
</dbReference>
<protein>
    <submittedName>
        <fullName evidence="3">Uncharacterized protein conserved in bacteria</fullName>
    </submittedName>
</protein>
<dbReference type="RefSeq" id="WP_078675422.1">
    <property type="nucleotide sequence ID" value="NZ_CP014805.2"/>
</dbReference>
<gene>
    <name evidence="3" type="ORF">NCTC10588_00123</name>
</gene>
<evidence type="ECO:0000256" key="1">
    <source>
        <dbReference type="SAM" id="MobiDB-lite"/>
    </source>
</evidence>
<feature type="domain" description="Gp5/Type VI secretion system Vgr protein OB-fold" evidence="2">
    <location>
        <begin position="477"/>
        <end position="556"/>
    </location>
</feature>
<evidence type="ECO:0000313" key="4">
    <source>
        <dbReference type="Proteomes" id="UP000254876"/>
    </source>
</evidence>
<organism evidence="3 4">
    <name type="scientific">Elizabethkingia anophelis</name>
    <dbReference type="NCBI Taxonomy" id="1117645"/>
    <lineage>
        <taxon>Bacteria</taxon>
        <taxon>Pseudomonadati</taxon>
        <taxon>Bacteroidota</taxon>
        <taxon>Flavobacteriia</taxon>
        <taxon>Flavobacteriales</taxon>
        <taxon>Weeksellaceae</taxon>
        <taxon>Elizabethkingia</taxon>
    </lineage>
</organism>
<dbReference type="SUPFAM" id="SSF69279">
    <property type="entry name" value="Phage tail proteins"/>
    <property type="match status" value="1"/>
</dbReference>
<evidence type="ECO:0000259" key="2">
    <source>
        <dbReference type="Pfam" id="PF04717"/>
    </source>
</evidence>
<dbReference type="Pfam" id="PF05954">
    <property type="entry name" value="Phage_GPD"/>
    <property type="match status" value="1"/>
</dbReference>
<dbReference type="InterPro" id="IPR006531">
    <property type="entry name" value="Gp5/Vgr_OB"/>
</dbReference>
<dbReference type="AlphaFoldDB" id="A0A7Z7PV05"/>
<evidence type="ECO:0000313" key="3">
    <source>
        <dbReference type="EMBL" id="STC94759.1"/>
    </source>
</evidence>
<proteinExistence type="predicted"/>
<dbReference type="Gene3D" id="2.40.50.230">
    <property type="entry name" value="Gp5 N-terminal domain"/>
    <property type="match status" value="1"/>
</dbReference>